<feature type="compositionally biased region" description="Polar residues" evidence="6">
    <location>
        <begin position="283"/>
        <end position="292"/>
    </location>
</feature>
<dbReference type="OrthoDB" id="4062651at2759"/>
<evidence type="ECO:0000256" key="4">
    <source>
        <dbReference type="ARBA" id="ARBA00022840"/>
    </source>
</evidence>
<comment type="caution">
    <text evidence="8">The sequence shown here is derived from an EMBL/GenBank/DDBJ whole genome shotgun (WGS) entry which is preliminary data.</text>
</comment>
<protein>
    <recommendedName>
        <fullName evidence="7">Protein kinase domain-containing protein</fullName>
    </recommendedName>
</protein>
<dbReference type="GO" id="GO:0005634">
    <property type="term" value="C:nucleus"/>
    <property type="evidence" value="ECO:0007669"/>
    <property type="project" value="TreeGrafter"/>
</dbReference>
<evidence type="ECO:0000256" key="6">
    <source>
        <dbReference type="SAM" id="MobiDB-lite"/>
    </source>
</evidence>
<dbReference type="Gene3D" id="3.30.200.20">
    <property type="entry name" value="Phosphorylase Kinase, domain 1"/>
    <property type="match status" value="1"/>
</dbReference>
<dbReference type="PANTHER" id="PTHR11042">
    <property type="entry name" value="EUKARYOTIC TRANSLATION INITIATION FACTOR 2-ALPHA KINASE EIF2-ALPHA KINASE -RELATED"/>
    <property type="match status" value="1"/>
</dbReference>
<proteinExistence type="inferred from homology"/>
<feature type="region of interest" description="Disordered" evidence="6">
    <location>
        <begin position="962"/>
        <end position="1028"/>
    </location>
</feature>
<feature type="compositionally biased region" description="Acidic residues" evidence="6">
    <location>
        <begin position="464"/>
        <end position="473"/>
    </location>
</feature>
<comment type="similarity">
    <text evidence="5">Belongs to the protein kinase superfamily. Ser/Thr protein kinase family. GCN2 subfamily.</text>
</comment>
<dbReference type="Gene3D" id="1.10.510.10">
    <property type="entry name" value="Transferase(Phosphotransferase) domain 1"/>
    <property type="match status" value="1"/>
</dbReference>
<feature type="compositionally biased region" description="Basic and acidic residues" evidence="6">
    <location>
        <begin position="987"/>
        <end position="1014"/>
    </location>
</feature>
<feature type="region of interest" description="Disordered" evidence="6">
    <location>
        <begin position="1040"/>
        <end position="1061"/>
    </location>
</feature>
<keyword evidence="4" id="KW-0067">ATP-binding</keyword>
<evidence type="ECO:0000256" key="1">
    <source>
        <dbReference type="ARBA" id="ARBA00022679"/>
    </source>
</evidence>
<organism evidence="8 9">
    <name type="scientific">Coleophoma cylindrospora</name>
    <dbReference type="NCBI Taxonomy" id="1849047"/>
    <lineage>
        <taxon>Eukaryota</taxon>
        <taxon>Fungi</taxon>
        <taxon>Dikarya</taxon>
        <taxon>Ascomycota</taxon>
        <taxon>Pezizomycotina</taxon>
        <taxon>Leotiomycetes</taxon>
        <taxon>Helotiales</taxon>
        <taxon>Dermateaceae</taxon>
        <taxon>Coleophoma</taxon>
    </lineage>
</organism>
<feature type="compositionally biased region" description="Basic and acidic residues" evidence="6">
    <location>
        <begin position="454"/>
        <end position="463"/>
    </location>
</feature>
<dbReference type="InterPro" id="IPR011009">
    <property type="entry name" value="Kinase-like_dom_sf"/>
</dbReference>
<name>A0A3D8SD85_9HELO</name>
<feature type="compositionally biased region" description="Polar residues" evidence="6">
    <location>
        <begin position="198"/>
        <end position="210"/>
    </location>
</feature>
<dbReference type="PROSITE" id="PS00108">
    <property type="entry name" value="PROTEIN_KINASE_ST"/>
    <property type="match status" value="1"/>
</dbReference>
<dbReference type="InterPro" id="IPR050339">
    <property type="entry name" value="CC_SR_Kinase"/>
</dbReference>
<dbReference type="SUPFAM" id="SSF56112">
    <property type="entry name" value="Protein kinase-like (PK-like)"/>
    <property type="match status" value="1"/>
</dbReference>
<feature type="region of interest" description="Disordered" evidence="6">
    <location>
        <begin position="426"/>
        <end position="527"/>
    </location>
</feature>
<dbReference type="PROSITE" id="PS50011">
    <property type="entry name" value="PROTEIN_KINASE_DOM"/>
    <property type="match status" value="1"/>
</dbReference>
<feature type="compositionally biased region" description="Basic and acidic residues" evidence="6">
    <location>
        <begin position="474"/>
        <end position="505"/>
    </location>
</feature>
<feature type="region of interest" description="Disordered" evidence="6">
    <location>
        <begin position="192"/>
        <end position="292"/>
    </location>
</feature>
<dbReference type="SMART" id="SM00220">
    <property type="entry name" value="S_TKc"/>
    <property type="match status" value="1"/>
</dbReference>
<dbReference type="CDD" id="cd00180">
    <property type="entry name" value="PKc"/>
    <property type="match status" value="1"/>
</dbReference>
<evidence type="ECO:0000256" key="3">
    <source>
        <dbReference type="ARBA" id="ARBA00022777"/>
    </source>
</evidence>
<evidence type="ECO:0000256" key="2">
    <source>
        <dbReference type="ARBA" id="ARBA00022741"/>
    </source>
</evidence>
<evidence type="ECO:0000313" key="9">
    <source>
        <dbReference type="Proteomes" id="UP000256645"/>
    </source>
</evidence>
<feature type="compositionally biased region" description="Acidic residues" evidence="6">
    <location>
        <begin position="442"/>
        <end position="453"/>
    </location>
</feature>
<dbReference type="GO" id="GO:0005524">
    <property type="term" value="F:ATP binding"/>
    <property type="evidence" value="ECO:0007669"/>
    <property type="project" value="UniProtKB-KW"/>
</dbReference>
<feature type="domain" description="Protein kinase" evidence="7">
    <location>
        <begin position="567"/>
        <end position="868"/>
    </location>
</feature>
<reference evidence="8 9" key="1">
    <citation type="journal article" date="2018" name="IMA Fungus">
        <title>IMA Genome-F 9: Draft genome sequence of Annulohypoxylon stygium, Aspergillus mulundensis, Berkeleyomyces basicola (syn. Thielaviopsis basicola), Ceratocystis smalleyi, two Cercospora beticola strains, Coleophoma cylindrospora, Fusarium fracticaudum, Phialophora cf. hyalina, and Morchella septimelata.</title>
        <authorList>
            <person name="Wingfield B.D."/>
            <person name="Bills G.F."/>
            <person name="Dong Y."/>
            <person name="Huang W."/>
            <person name="Nel W.J."/>
            <person name="Swalarsk-Parry B.S."/>
            <person name="Vaghefi N."/>
            <person name="Wilken P.M."/>
            <person name="An Z."/>
            <person name="de Beer Z.W."/>
            <person name="De Vos L."/>
            <person name="Chen L."/>
            <person name="Duong T.A."/>
            <person name="Gao Y."/>
            <person name="Hammerbacher A."/>
            <person name="Kikkert J.R."/>
            <person name="Li Y."/>
            <person name="Li H."/>
            <person name="Li K."/>
            <person name="Li Q."/>
            <person name="Liu X."/>
            <person name="Ma X."/>
            <person name="Naidoo K."/>
            <person name="Pethybridge S.J."/>
            <person name="Sun J."/>
            <person name="Steenkamp E.T."/>
            <person name="van der Nest M.A."/>
            <person name="van Wyk S."/>
            <person name="Wingfield M.J."/>
            <person name="Xiong C."/>
            <person name="Yue Q."/>
            <person name="Zhang X."/>
        </authorList>
    </citation>
    <scope>NUCLEOTIDE SEQUENCE [LARGE SCALE GENOMIC DNA]</scope>
    <source>
        <strain evidence="8 9">BP6252</strain>
    </source>
</reference>
<dbReference type="GO" id="GO:0005737">
    <property type="term" value="C:cytoplasm"/>
    <property type="evidence" value="ECO:0007669"/>
    <property type="project" value="TreeGrafter"/>
</dbReference>
<dbReference type="InterPro" id="IPR008271">
    <property type="entry name" value="Ser/Thr_kinase_AS"/>
</dbReference>
<dbReference type="EMBL" id="PDLM01000002">
    <property type="protein sequence ID" value="RDW84307.1"/>
    <property type="molecule type" value="Genomic_DNA"/>
</dbReference>
<dbReference type="Pfam" id="PF00069">
    <property type="entry name" value="Pkinase"/>
    <property type="match status" value="1"/>
</dbReference>
<dbReference type="Proteomes" id="UP000256645">
    <property type="component" value="Unassembled WGS sequence"/>
</dbReference>
<evidence type="ECO:0000256" key="5">
    <source>
        <dbReference type="ARBA" id="ARBA00037982"/>
    </source>
</evidence>
<evidence type="ECO:0000313" key="8">
    <source>
        <dbReference type="EMBL" id="RDW84307.1"/>
    </source>
</evidence>
<feature type="compositionally biased region" description="Gly residues" evidence="6">
    <location>
        <begin position="513"/>
        <end position="523"/>
    </location>
</feature>
<accession>A0A3D8SD85</accession>
<keyword evidence="1" id="KW-0808">Transferase</keyword>
<keyword evidence="9" id="KW-1185">Reference proteome</keyword>
<gene>
    <name evidence="8" type="ORF">BP6252_01897</name>
</gene>
<dbReference type="AlphaFoldDB" id="A0A3D8SD85"/>
<sequence>MAGTNASDSSMSIWESLTNHGHTNNSGISKDISNLELGQSEVSQTLSNYYPGCSSSESYCMRGSSELQQTSQPLNAGLPPEWASPCPPPAASCVGPVELGQSLQDAAMILENACFVHLLDEQIPTSNKTIQDLWVALNVWVDESQATFKQNVPLLSGIPADILERCCQIKTAIDTILVCTGQCITAATNRTPEDGATAATSTTTKVQSSFVGPASQCHGVRPDLHAGHAHQKANARPSGPVRQARPAQQCGLASSLKRPLSSNVPQDQKRARLNDASMPPLNPNDTNSRDNQYPCSMPGCKYFKTLGEAMNHTKRTCLPTKRHYCPVSNCDRACPLGKPFKKGEQVRIHLERHKDLPDGHSPLTSEPLAGFHSHCSFSIRGKQCNHRFTSRKICLGHIKEHYEAIERGDIGKQDIVVNDICNEGQHPFVTNSSSSTSQERQEDSESEDDDDDNNHDYNGHDDDDHGDNDDHDGLDDHKGHDDHDGHDNQDGRDDQDSQDDQDSHNNQDSQVDGCGGTYRGLSGGQNERVHHRGCPYLIRQSNNFSSDTKYSDALWLHDFQKYNPDTLRTVRKLGQGGFGAVDEVQDIISSKVFARKIILHSRSKGQSFNEVTALRRLKHPHIIRLEGFYLTKECSAILMSPAAESDLATILRSSYPSQLVQVYRPQLLLWMSCLASALKYLHDDQIKIRHRDLKPENIVIKGNSIFLADFGSSIANAHPMFSEGQQQDSNISPSGYPVHGMGINRTVDHFAVTTKYCAPEVAKTRISGRKSDVFSMGCIFAELVTVACGRTIEDFEHYRSGENKSTCFRHTLQKTNDWISQLTFSEHDSLSSCTQIEARESILRMLRLDPEQRPNAESVAEDLPHDHCPTLLDNAAFEAHQPGNTNSQQALPVLTPTTPLSANQTGVPSDHEFICPRPYEDLVPTLYIANEVINIASKDKVLSRSLDLLDVRKVVSSYENLAKGKPPSLVEHKPEQTDASAITSLEELPRGRPTDITRESSAPAKKEEGNEKGKMIQSDSSPYEARTRKVTTALSVSAFDDETPAAISSAANRTGVHKQAR</sequence>
<dbReference type="InterPro" id="IPR000719">
    <property type="entry name" value="Prot_kinase_dom"/>
</dbReference>
<keyword evidence="3" id="KW-0418">Kinase</keyword>
<evidence type="ECO:0000259" key="7">
    <source>
        <dbReference type="PROSITE" id="PS50011"/>
    </source>
</evidence>
<dbReference type="GO" id="GO:0004672">
    <property type="term" value="F:protein kinase activity"/>
    <property type="evidence" value="ECO:0007669"/>
    <property type="project" value="InterPro"/>
</dbReference>
<keyword evidence="2" id="KW-0547">Nucleotide-binding</keyword>